<dbReference type="Proteomes" id="UP000013232">
    <property type="component" value="Unassembled WGS sequence"/>
</dbReference>
<keyword evidence="2" id="KW-1185">Reference proteome</keyword>
<proteinExistence type="predicted"/>
<evidence type="ECO:0008006" key="3">
    <source>
        <dbReference type="Google" id="ProtNLM"/>
    </source>
</evidence>
<dbReference type="eggNOG" id="ENOG50330B1">
    <property type="taxonomic scope" value="Bacteria"/>
</dbReference>
<gene>
    <name evidence="1" type="ORF">C666_06265</name>
</gene>
<dbReference type="Gene3D" id="1.20.120.330">
    <property type="entry name" value="Nucleotidyltransferases domain 2"/>
    <property type="match status" value="1"/>
</dbReference>
<reference evidence="1 2" key="1">
    <citation type="submission" date="2012-09" db="EMBL/GenBank/DDBJ databases">
        <title>Draft Genome Sequences of 6 Strains from Genus Thauera.</title>
        <authorList>
            <person name="Liu B."/>
            <person name="Shapleigh J.P."/>
            <person name="Frostegard A.H."/>
        </authorList>
    </citation>
    <scope>NUCLEOTIDE SEQUENCE [LARGE SCALE GENOMIC DNA]</scope>
    <source>
        <strain evidence="2">47Lol / DSM 12138</strain>
    </source>
</reference>
<accession>N6ZB35</accession>
<organism evidence="1 2">
    <name type="scientific">Thauera linaloolentis (strain DSM 12138 / JCM 21573 / CCUG 41526 / CIP 105981 / IAM 15112 / NBRC 102519 / 47Lol)</name>
    <dbReference type="NCBI Taxonomy" id="1123367"/>
    <lineage>
        <taxon>Bacteria</taxon>
        <taxon>Pseudomonadati</taxon>
        <taxon>Pseudomonadota</taxon>
        <taxon>Betaproteobacteria</taxon>
        <taxon>Rhodocyclales</taxon>
        <taxon>Zoogloeaceae</taxon>
        <taxon>Thauera</taxon>
    </lineage>
</organism>
<name>N6ZB35_THAL4</name>
<dbReference type="AlphaFoldDB" id="N6ZB35"/>
<comment type="caution">
    <text evidence="1">The sequence shown here is derived from an EMBL/GenBank/DDBJ whole genome shotgun (WGS) entry which is preliminary data.</text>
</comment>
<dbReference type="SUPFAM" id="SSF81593">
    <property type="entry name" value="Nucleotidyltransferase substrate binding subunit/domain"/>
    <property type="match status" value="1"/>
</dbReference>
<dbReference type="STRING" id="1123367.GCA_000621305_00626"/>
<evidence type="ECO:0000313" key="1">
    <source>
        <dbReference type="EMBL" id="ENO89379.1"/>
    </source>
</evidence>
<evidence type="ECO:0000313" key="2">
    <source>
        <dbReference type="Proteomes" id="UP000013232"/>
    </source>
</evidence>
<dbReference type="EMBL" id="AMXE01000015">
    <property type="protein sequence ID" value="ENO89379.1"/>
    <property type="molecule type" value="Genomic_DNA"/>
</dbReference>
<protein>
    <recommendedName>
        <fullName evidence="3">DUF86 domain-containing protein</fullName>
    </recommendedName>
</protein>
<sequence length="162" mass="18431">MIGEHRRLWQLLELVGREAFHLQGVVDRLFVSDAIDADWAEGITTTPEGIDRLESFVGKFSRMQDTTMDKLLPAFLTAIGERNGTVLDNLNRAEKLGFVSDADAWLAMRMLRNRLVHEYVEDPAELAAALTKARDLVPELKQCYEAIQHYARKHIPDHTSTK</sequence>
<dbReference type="OrthoDB" id="13547at2"/>
<dbReference type="RefSeq" id="WP_004335663.1">
    <property type="nucleotide sequence ID" value="NZ_AMXE01000015.1"/>
</dbReference>